<name>A0AA42CG20_9PROT</name>
<sequence>MPHVTISGSACRRFTGGQTEFEVEATSFRRLILELDRRFPGLGRQVEEGMAIAIDGEIFQDAYAAPLRPGSEIYLIPKIAGG</sequence>
<keyword evidence="2" id="KW-1185">Reference proteome</keyword>
<dbReference type="InterPro" id="IPR016155">
    <property type="entry name" value="Mopterin_synth/thiamin_S_b"/>
</dbReference>
<dbReference type="Gene3D" id="3.10.20.30">
    <property type="match status" value="1"/>
</dbReference>
<dbReference type="Pfam" id="PF02597">
    <property type="entry name" value="ThiS"/>
    <property type="match status" value="1"/>
</dbReference>
<dbReference type="Proteomes" id="UP001165679">
    <property type="component" value="Unassembled WGS sequence"/>
</dbReference>
<organism evidence="1 2">
    <name type="scientific">Limobrevibacterium gyesilva</name>
    <dbReference type="NCBI Taxonomy" id="2991712"/>
    <lineage>
        <taxon>Bacteria</taxon>
        <taxon>Pseudomonadati</taxon>
        <taxon>Pseudomonadota</taxon>
        <taxon>Alphaproteobacteria</taxon>
        <taxon>Acetobacterales</taxon>
        <taxon>Acetobacteraceae</taxon>
        <taxon>Limobrevibacterium</taxon>
    </lineage>
</organism>
<gene>
    <name evidence="1" type="ORF">OL599_13260</name>
</gene>
<accession>A0AA42CG20</accession>
<dbReference type="InterPro" id="IPR003749">
    <property type="entry name" value="ThiS/MoaD-like"/>
</dbReference>
<reference evidence="1" key="1">
    <citation type="submission" date="2022-09" db="EMBL/GenBank/DDBJ databases">
        <title>Rhodovastum sp. nov. RN2-1 isolated from soil in Seongnam, South Korea.</title>
        <authorList>
            <person name="Le N.T."/>
        </authorList>
    </citation>
    <scope>NUCLEOTIDE SEQUENCE</scope>
    <source>
        <strain evidence="1">RN2-1</strain>
    </source>
</reference>
<dbReference type="InterPro" id="IPR012675">
    <property type="entry name" value="Beta-grasp_dom_sf"/>
</dbReference>
<dbReference type="EMBL" id="JAPDNT010000009">
    <property type="protein sequence ID" value="MCW3475546.1"/>
    <property type="molecule type" value="Genomic_DNA"/>
</dbReference>
<protein>
    <submittedName>
        <fullName evidence="1">MoaD/ThiS family protein</fullName>
    </submittedName>
</protein>
<proteinExistence type="predicted"/>
<reference evidence="1" key="2">
    <citation type="submission" date="2022-10" db="EMBL/GenBank/DDBJ databases">
        <authorList>
            <person name="Trinh H.N."/>
        </authorList>
    </citation>
    <scope>NUCLEOTIDE SEQUENCE</scope>
    <source>
        <strain evidence="1">RN2-1</strain>
    </source>
</reference>
<evidence type="ECO:0000313" key="1">
    <source>
        <dbReference type="EMBL" id="MCW3475546.1"/>
    </source>
</evidence>
<dbReference type="RefSeq" id="WP_264714260.1">
    <property type="nucleotide sequence ID" value="NZ_JAPDNT010000009.1"/>
</dbReference>
<comment type="caution">
    <text evidence="1">The sequence shown here is derived from an EMBL/GenBank/DDBJ whole genome shotgun (WGS) entry which is preliminary data.</text>
</comment>
<evidence type="ECO:0000313" key="2">
    <source>
        <dbReference type="Proteomes" id="UP001165679"/>
    </source>
</evidence>
<dbReference type="SUPFAM" id="SSF54285">
    <property type="entry name" value="MoaD/ThiS"/>
    <property type="match status" value="1"/>
</dbReference>
<dbReference type="AlphaFoldDB" id="A0AA42CG20"/>